<dbReference type="SUPFAM" id="SSF111069">
    <property type="entry name" value="Hypothetical protein yfbM"/>
    <property type="match status" value="1"/>
</dbReference>
<evidence type="ECO:0000313" key="2">
    <source>
        <dbReference type="Proteomes" id="UP000268313"/>
    </source>
</evidence>
<accession>A0A3A8JIM0</accession>
<organism evidence="1 2">
    <name type="scientific">Corallococcus carmarthensis</name>
    <dbReference type="NCBI Taxonomy" id="2316728"/>
    <lineage>
        <taxon>Bacteria</taxon>
        <taxon>Pseudomonadati</taxon>
        <taxon>Myxococcota</taxon>
        <taxon>Myxococcia</taxon>
        <taxon>Myxococcales</taxon>
        <taxon>Cystobacterineae</taxon>
        <taxon>Myxococcaceae</taxon>
        <taxon>Corallococcus</taxon>
    </lineage>
</organism>
<dbReference type="Proteomes" id="UP000268313">
    <property type="component" value="Unassembled WGS sequence"/>
</dbReference>
<sequence>MEMLCTLRSTTETQRQALQQAPEALEPFLEDEEDFGDAKGAAFLELDIGEAWHGLQYLLTGTAWEGQPPLDFLVRGGEDVGDIPSDEGTARVFDAASVKALAEALKKTSVEDLRKRFDPARLQAEDIYPGTWDEEEPAEDVDPLEELLSYFVELQKFTASVAKRGLALLVHIG</sequence>
<dbReference type="Pfam" id="PF08974">
    <property type="entry name" value="DUF1877"/>
    <property type="match status" value="1"/>
</dbReference>
<proteinExistence type="predicted"/>
<protein>
    <submittedName>
        <fullName evidence="1">DUF1877 family protein</fullName>
    </submittedName>
</protein>
<dbReference type="OrthoDB" id="5354816at2"/>
<reference evidence="2" key="1">
    <citation type="submission" date="2018-09" db="EMBL/GenBank/DDBJ databases">
        <authorList>
            <person name="Livingstone P.G."/>
            <person name="Whitworth D.E."/>
        </authorList>
    </citation>
    <scope>NUCLEOTIDE SEQUENCE [LARGE SCALE GENOMIC DNA]</scope>
    <source>
        <strain evidence="2">CA043D</strain>
    </source>
</reference>
<comment type="caution">
    <text evidence="1">The sequence shown here is derived from an EMBL/GenBank/DDBJ whole genome shotgun (WGS) entry which is preliminary data.</text>
</comment>
<dbReference type="AlphaFoldDB" id="A0A3A8JIM0"/>
<gene>
    <name evidence="1" type="ORF">D7X32_41035</name>
</gene>
<evidence type="ECO:0000313" key="1">
    <source>
        <dbReference type="EMBL" id="RKG94808.1"/>
    </source>
</evidence>
<dbReference type="InterPro" id="IPR015068">
    <property type="entry name" value="DUF1877"/>
</dbReference>
<dbReference type="RefSeq" id="WP_120607953.1">
    <property type="nucleotide sequence ID" value="NZ_RAWE01000304.1"/>
</dbReference>
<dbReference type="Gene3D" id="3.40.1760.10">
    <property type="entry name" value="YfbM-like super family"/>
    <property type="match status" value="1"/>
</dbReference>
<name>A0A3A8JIM0_9BACT</name>
<dbReference type="EMBL" id="RAWE01000304">
    <property type="protein sequence ID" value="RKG94808.1"/>
    <property type="molecule type" value="Genomic_DNA"/>
</dbReference>
<keyword evidence="2" id="KW-1185">Reference proteome</keyword>
<dbReference type="InterPro" id="IPR035944">
    <property type="entry name" value="YfbM-like_sf"/>
</dbReference>